<dbReference type="EMBL" id="MTKT01004619">
    <property type="protein sequence ID" value="OWM70471.1"/>
    <property type="molecule type" value="Genomic_DNA"/>
</dbReference>
<dbReference type="Pfam" id="PF07727">
    <property type="entry name" value="RVT_2"/>
    <property type="match status" value="1"/>
</dbReference>
<gene>
    <name evidence="2" type="ORF">CDL15_Pgr011947</name>
</gene>
<evidence type="ECO:0000259" key="1">
    <source>
        <dbReference type="Pfam" id="PF07727"/>
    </source>
</evidence>
<reference evidence="3" key="1">
    <citation type="journal article" date="2017" name="Plant J.">
        <title>The pomegranate (Punica granatum L.) genome and the genomics of punicalagin biosynthesis.</title>
        <authorList>
            <person name="Qin G."/>
            <person name="Xu C."/>
            <person name="Ming R."/>
            <person name="Tang H."/>
            <person name="Guyot R."/>
            <person name="Kramer E.M."/>
            <person name="Hu Y."/>
            <person name="Yi X."/>
            <person name="Qi Y."/>
            <person name="Xu X."/>
            <person name="Gao Z."/>
            <person name="Pan H."/>
            <person name="Jian J."/>
            <person name="Tian Y."/>
            <person name="Yue Z."/>
            <person name="Xu Y."/>
        </authorList>
    </citation>
    <scope>NUCLEOTIDE SEQUENCE [LARGE SCALE GENOMIC DNA]</scope>
    <source>
        <strain evidence="3">cv. Dabenzi</strain>
    </source>
</reference>
<evidence type="ECO:0000313" key="3">
    <source>
        <dbReference type="Proteomes" id="UP000197138"/>
    </source>
</evidence>
<name>A0A218WE53_PUNGR</name>
<organism evidence="2 3">
    <name type="scientific">Punica granatum</name>
    <name type="common">Pomegranate</name>
    <dbReference type="NCBI Taxonomy" id="22663"/>
    <lineage>
        <taxon>Eukaryota</taxon>
        <taxon>Viridiplantae</taxon>
        <taxon>Streptophyta</taxon>
        <taxon>Embryophyta</taxon>
        <taxon>Tracheophyta</taxon>
        <taxon>Spermatophyta</taxon>
        <taxon>Magnoliopsida</taxon>
        <taxon>eudicotyledons</taxon>
        <taxon>Gunneridae</taxon>
        <taxon>Pentapetalae</taxon>
        <taxon>rosids</taxon>
        <taxon>malvids</taxon>
        <taxon>Myrtales</taxon>
        <taxon>Lythraceae</taxon>
        <taxon>Punica</taxon>
    </lineage>
</organism>
<comment type="caution">
    <text evidence="2">The sequence shown here is derived from an EMBL/GenBank/DDBJ whole genome shotgun (WGS) entry which is preliminary data.</text>
</comment>
<dbReference type="InterPro" id="IPR013103">
    <property type="entry name" value="RVT_2"/>
</dbReference>
<protein>
    <recommendedName>
        <fullName evidence="1">Reverse transcriptase Ty1/copia-type domain-containing protein</fullName>
    </recommendedName>
</protein>
<proteinExistence type="predicted"/>
<sequence length="128" mass="15099">MAVEISTLEHNRKWIITNHRQEKQASGCKWIYKVKWKAKGSIERYIARLVAKGYMQIEGLDFDETFAPIVKLVTSSYSTVLFRGILRSRPLWPDLQQRQRIASWHLPLLSYYGYDLCYHHLVCLSLLL</sequence>
<accession>A0A218WE53</accession>
<evidence type="ECO:0000313" key="2">
    <source>
        <dbReference type="EMBL" id="OWM70471.1"/>
    </source>
</evidence>
<dbReference type="Proteomes" id="UP000197138">
    <property type="component" value="Unassembled WGS sequence"/>
</dbReference>
<dbReference type="AlphaFoldDB" id="A0A218WE53"/>
<feature type="domain" description="Reverse transcriptase Ty1/copia-type" evidence="1">
    <location>
        <begin position="12"/>
        <end position="72"/>
    </location>
</feature>